<comment type="caution">
    <text evidence="1">The sequence shown here is derived from an EMBL/GenBank/DDBJ whole genome shotgun (WGS) entry which is preliminary data.</text>
</comment>
<evidence type="ECO:0000313" key="1">
    <source>
        <dbReference type="EMBL" id="KAJ9051403.1"/>
    </source>
</evidence>
<dbReference type="EMBL" id="QTSX02007112">
    <property type="protein sequence ID" value="KAJ9051403.1"/>
    <property type="molecule type" value="Genomic_DNA"/>
</dbReference>
<dbReference type="Proteomes" id="UP001165960">
    <property type="component" value="Unassembled WGS sequence"/>
</dbReference>
<protein>
    <submittedName>
        <fullName evidence="1">Uncharacterized protein</fullName>
    </submittedName>
</protein>
<keyword evidence="2" id="KW-1185">Reference proteome</keyword>
<reference evidence="1" key="1">
    <citation type="submission" date="2022-04" db="EMBL/GenBank/DDBJ databases">
        <title>Genome of the entomopathogenic fungus Entomophthora muscae.</title>
        <authorList>
            <person name="Elya C."/>
            <person name="Lovett B.R."/>
            <person name="Lee E."/>
            <person name="Macias A.M."/>
            <person name="Hajek A.E."/>
            <person name="De Bivort B.L."/>
            <person name="Kasson M.T."/>
            <person name="De Fine Licht H.H."/>
            <person name="Stajich J.E."/>
        </authorList>
    </citation>
    <scope>NUCLEOTIDE SEQUENCE</scope>
    <source>
        <strain evidence="1">Berkeley</strain>
    </source>
</reference>
<sequence length="189" mass="20743">MFNGIIGLVFATGALASSCRVESLLKRMTLDEKLGQMTMVSGSFLMDDDGAELNATRVNYFVNKLAAQRPPLWQRNPFAPFGEVGFHHQSAAYQTTPLKIPMVYGIDSIHGANPIRDATLFPHQLALAASFNRSLAREVAGVAAKDTRAVGVHWNFSPSLDVGVNKKWSRLYEAFGEDPFLAGKWGSRL</sequence>
<name>A0ACC2RMS1_9FUNG</name>
<proteinExistence type="predicted"/>
<evidence type="ECO:0000313" key="2">
    <source>
        <dbReference type="Proteomes" id="UP001165960"/>
    </source>
</evidence>
<organism evidence="1 2">
    <name type="scientific">Entomophthora muscae</name>
    <dbReference type="NCBI Taxonomy" id="34485"/>
    <lineage>
        <taxon>Eukaryota</taxon>
        <taxon>Fungi</taxon>
        <taxon>Fungi incertae sedis</taxon>
        <taxon>Zoopagomycota</taxon>
        <taxon>Entomophthoromycotina</taxon>
        <taxon>Entomophthoromycetes</taxon>
        <taxon>Entomophthorales</taxon>
        <taxon>Entomophthoraceae</taxon>
        <taxon>Entomophthora</taxon>
    </lineage>
</organism>
<accession>A0ACC2RMS1</accession>
<gene>
    <name evidence="1" type="ORF">DSO57_1004814</name>
</gene>